<dbReference type="Proteomes" id="UP001165393">
    <property type="component" value="Unassembled WGS sequence"/>
</dbReference>
<dbReference type="GO" id="GO:0016787">
    <property type="term" value="F:hydrolase activity"/>
    <property type="evidence" value="ECO:0007669"/>
    <property type="project" value="UniProtKB-KW"/>
</dbReference>
<feature type="signal peptide" evidence="1">
    <location>
        <begin position="1"/>
        <end position="25"/>
    </location>
</feature>
<dbReference type="EMBL" id="JAMQGP010000001">
    <property type="protein sequence ID" value="MCM2678135.1"/>
    <property type="molecule type" value="Genomic_DNA"/>
</dbReference>
<reference evidence="3 4" key="1">
    <citation type="journal article" date="2013" name="Antonie Van Leeuwenhoek">
        <title>Echinimonas agarilytica gen. nov., sp. nov., a new gammaproteobacterium isolated from the sea urchin Strongylocentrotus intermedius.</title>
        <authorList>
            <person name="Nedashkovskaya O.I."/>
            <person name="Stenkova A.M."/>
            <person name="Zhukova N.V."/>
            <person name="Van Trappen S."/>
            <person name="Lee J.S."/>
            <person name="Kim S.B."/>
        </authorList>
    </citation>
    <scope>NUCLEOTIDE SEQUENCE [LARGE SCALE GENOMIC DNA]</scope>
    <source>
        <strain evidence="3 4">KMM 6351</strain>
    </source>
</reference>
<evidence type="ECO:0000256" key="1">
    <source>
        <dbReference type="SAM" id="SignalP"/>
    </source>
</evidence>
<accession>A0AA41W3F3</accession>
<dbReference type="Pfam" id="PF24096">
    <property type="entry name" value="DUF7379"/>
    <property type="match status" value="1"/>
</dbReference>
<keyword evidence="3" id="KW-0378">Hydrolase</keyword>
<protein>
    <submittedName>
        <fullName evidence="3">Alpha/beta fold hydrolase</fullName>
    </submittedName>
</protein>
<dbReference type="AlphaFoldDB" id="A0AA41W3F3"/>
<evidence type="ECO:0000259" key="2">
    <source>
        <dbReference type="Pfam" id="PF24096"/>
    </source>
</evidence>
<dbReference type="Gene3D" id="3.40.50.1820">
    <property type="entry name" value="alpha/beta hydrolase"/>
    <property type="match status" value="1"/>
</dbReference>
<sequence>MRAIFSPIYAIVLLSFLWINPTATASTTEALPNSQQTVILIHGLGRSGKAMWLLESRLSRAGYSVITLDYSSLRAEPDDIIESVVEQLDECCKHASTVHFIGHSLGGLVIRAYLAQPESQKLNEKLGRVVMMGTPNSGTQIVNHFQHYAWFHWLGPATLSLSTDPTSFPNRLATPSFQAGIIAGTNGWLASNAIFNEPNDGLVAVAETHLPNMADFIALDVSHSMMRYNKEVASQTLYFLEHGRFYHQ</sequence>
<keyword evidence="4" id="KW-1185">Reference proteome</keyword>
<evidence type="ECO:0000313" key="4">
    <source>
        <dbReference type="Proteomes" id="UP001165393"/>
    </source>
</evidence>
<dbReference type="PANTHER" id="PTHR37946">
    <property type="entry name" value="SLL1969 PROTEIN"/>
    <property type="match status" value="1"/>
</dbReference>
<name>A0AA41W3F3_9GAMM</name>
<comment type="caution">
    <text evidence="3">The sequence shown here is derived from an EMBL/GenBank/DDBJ whole genome shotgun (WGS) entry which is preliminary data.</text>
</comment>
<evidence type="ECO:0000313" key="3">
    <source>
        <dbReference type="EMBL" id="MCM2678135.1"/>
    </source>
</evidence>
<proteinExistence type="predicted"/>
<dbReference type="PANTHER" id="PTHR37946:SF1">
    <property type="entry name" value="SLL1969 PROTEIN"/>
    <property type="match status" value="1"/>
</dbReference>
<organism evidence="3 4">
    <name type="scientific">Echinimonas agarilytica</name>
    <dbReference type="NCBI Taxonomy" id="1215918"/>
    <lineage>
        <taxon>Bacteria</taxon>
        <taxon>Pseudomonadati</taxon>
        <taxon>Pseudomonadota</taxon>
        <taxon>Gammaproteobacteria</taxon>
        <taxon>Alteromonadales</taxon>
        <taxon>Echinimonadaceae</taxon>
        <taxon>Echinimonas</taxon>
    </lineage>
</organism>
<keyword evidence="1" id="KW-0732">Signal</keyword>
<feature type="chain" id="PRO_5041439243" evidence="1">
    <location>
        <begin position="26"/>
        <end position="248"/>
    </location>
</feature>
<feature type="domain" description="DUF7379" evidence="2">
    <location>
        <begin position="57"/>
        <end position="146"/>
    </location>
</feature>
<gene>
    <name evidence="3" type="ORF">NAF29_00420</name>
</gene>
<dbReference type="InterPro" id="IPR029058">
    <property type="entry name" value="AB_hydrolase_fold"/>
</dbReference>
<dbReference type="SUPFAM" id="SSF53474">
    <property type="entry name" value="alpha/beta-Hydrolases"/>
    <property type="match status" value="1"/>
</dbReference>
<dbReference type="InterPro" id="IPR055803">
    <property type="entry name" value="DUF7379"/>
</dbReference>
<dbReference type="RefSeq" id="WP_251259452.1">
    <property type="nucleotide sequence ID" value="NZ_JAMQGP010000001.1"/>
</dbReference>